<feature type="non-terminal residue" evidence="7">
    <location>
        <position position="1"/>
    </location>
</feature>
<dbReference type="InterPro" id="IPR005517">
    <property type="entry name" value="Transl_elong_EFG/EF2_IV"/>
</dbReference>
<dbReference type="SMART" id="SM00889">
    <property type="entry name" value="EFG_IV"/>
    <property type="match status" value="1"/>
</dbReference>
<gene>
    <name evidence="7" type="primary">fusA</name>
    <name evidence="7" type="ORF">COS25_01140</name>
</gene>
<dbReference type="InterPro" id="IPR000640">
    <property type="entry name" value="EFG_V-like"/>
</dbReference>
<accession>A0A2M7D9X1</accession>
<dbReference type="PANTHER" id="PTHR43261">
    <property type="entry name" value="TRANSLATION ELONGATION FACTOR G-RELATED"/>
    <property type="match status" value="1"/>
</dbReference>
<dbReference type="InterPro" id="IPR009022">
    <property type="entry name" value="EFG_III"/>
</dbReference>
<dbReference type="FunFam" id="3.30.70.240:FF:000001">
    <property type="entry name" value="Elongation factor G"/>
    <property type="match status" value="1"/>
</dbReference>
<dbReference type="EMBL" id="PETZ01000019">
    <property type="protein sequence ID" value="PIV45233.1"/>
    <property type="molecule type" value="Genomic_DNA"/>
</dbReference>
<dbReference type="Proteomes" id="UP000230864">
    <property type="component" value="Unassembled WGS sequence"/>
</dbReference>
<protein>
    <submittedName>
        <fullName evidence="7">Elongation factor G</fullName>
    </submittedName>
</protein>
<dbReference type="FunFam" id="3.30.230.10:FF:000003">
    <property type="entry name" value="Elongation factor G"/>
    <property type="match status" value="1"/>
</dbReference>
<dbReference type="GO" id="GO:0032790">
    <property type="term" value="P:ribosome disassembly"/>
    <property type="evidence" value="ECO:0007669"/>
    <property type="project" value="TreeGrafter"/>
</dbReference>
<evidence type="ECO:0000259" key="5">
    <source>
        <dbReference type="SMART" id="SM00838"/>
    </source>
</evidence>
<dbReference type="FunFam" id="3.30.70.870:FF:000001">
    <property type="entry name" value="Elongation factor G"/>
    <property type="match status" value="1"/>
</dbReference>
<keyword evidence="4" id="KW-0342">GTP-binding</keyword>
<dbReference type="Gene3D" id="3.30.70.870">
    <property type="entry name" value="Elongation Factor G (Translational Gtpase), domain 3"/>
    <property type="match status" value="1"/>
</dbReference>
<evidence type="ECO:0000259" key="6">
    <source>
        <dbReference type="SMART" id="SM00889"/>
    </source>
</evidence>
<comment type="caution">
    <text evidence="7">The sequence shown here is derived from an EMBL/GenBank/DDBJ whole genome shotgun (WGS) entry which is preliminary data.</text>
</comment>
<keyword evidence="3" id="KW-0648">Protein biosynthesis</keyword>
<dbReference type="SUPFAM" id="SSF54980">
    <property type="entry name" value="EF-G C-terminal domain-like"/>
    <property type="match status" value="2"/>
</dbReference>
<dbReference type="Pfam" id="PF00679">
    <property type="entry name" value="EFG_C"/>
    <property type="match status" value="1"/>
</dbReference>
<dbReference type="Gene3D" id="3.30.230.10">
    <property type="match status" value="1"/>
</dbReference>
<dbReference type="GO" id="GO:0003746">
    <property type="term" value="F:translation elongation factor activity"/>
    <property type="evidence" value="ECO:0007669"/>
    <property type="project" value="UniProtKB-KW"/>
</dbReference>
<evidence type="ECO:0000256" key="2">
    <source>
        <dbReference type="ARBA" id="ARBA00022768"/>
    </source>
</evidence>
<feature type="domain" description="Translation elongation factor EFG/EF2" evidence="6">
    <location>
        <begin position="90"/>
        <end position="208"/>
    </location>
</feature>
<evidence type="ECO:0000313" key="7">
    <source>
        <dbReference type="EMBL" id="PIV45233.1"/>
    </source>
</evidence>
<dbReference type="Gene3D" id="3.30.70.240">
    <property type="match status" value="1"/>
</dbReference>
<dbReference type="InterPro" id="IPR047872">
    <property type="entry name" value="EFG_IV"/>
</dbReference>
<dbReference type="GO" id="GO:0005525">
    <property type="term" value="F:GTP binding"/>
    <property type="evidence" value="ECO:0007669"/>
    <property type="project" value="UniProtKB-KW"/>
</dbReference>
<dbReference type="InterPro" id="IPR035649">
    <property type="entry name" value="EFG_V"/>
</dbReference>
<dbReference type="InterPro" id="IPR014721">
    <property type="entry name" value="Ribsml_uS5_D2-typ_fold_subgr"/>
</dbReference>
<dbReference type="SMART" id="SM00838">
    <property type="entry name" value="EFG_C"/>
    <property type="match status" value="1"/>
</dbReference>
<proteinExistence type="predicted"/>
<evidence type="ECO:0000313" key="8">
    <source>
        <dbReference type="Proteomes" id="UP000230864"/>
    </source>
</evidence>
<dbReference type="SUPFAM" id="SSF54211">
    <property type="entry name" value="Ribosomal protein S5 domain 2-like"/>
    <property type="match status" value="1"/>
</dbReference>
<evidence type="ECO:0000256" key="3">
    <source>
        <dbReference type="ARBA" id="ARBA00022917"/>
    </source>
</evidence>
<organism evidence="7 8">
    <name type="scientific">Candidatus Nealsonbacteria bacterium CG02_land_8_20_14_3_00_37_10</name>
    <dbReference type="NCBI Taxonomy" id="1974699"/>
    <lineage>
        <taxon>Bacteria</taxon>
        <taxon>Candidatus Nealsoniibacteriota</taxon>
    </lineage>
</organism>
<dbReference type="CDD" id="cd03713">
    <property type="entry name" value="EFG_mtEFG_C"/>
    <property type="match status" value="1"/>
</dbReference>
<dbReference type="Pfam" id="PF03764">
    <property type="entry name" value="EFG_IV"/>
    <property type="match status" value="1"/>
</dbReference>
<evidence type="ECO:0000256" key="1">
    <source>
        <dbReference type="ARBA" id="ARBA00022741"/>
    </source>
</evidence>
<feature type="domain" description="Elongation factor EFG" evidence="5">
    <location>
        <begin position="210"/>
        <end position="297"/>
    </location>
</feature>
<dbReference type="Pfam" id="PF14492">
    <property type="entry name" value="EFG_III"/>
    <property type="match status" value="1"/>
</dbReference>
<sequence>CDEANPIVLERITFPEPVISIKIEPKTKADQGKMGSALKKLAEEDPTFKVKSDQETGETIISGMGELHLEIIVDRMKREFSFEGNVGRPQVAYKETIKDTAEAEGKYIRQSGGRGQYGHVFLRVEPKERGAGFEFIDEIKGGIIPKEFIPAVGKGIKEAMDKGVVAGYPMVDLAAALYDGSFHEVDSSEMAFKIAGSMAFQAAAKKSKPVLLEPIMKLEVVIPSEFFGDVIGDLSARRGRIEETKDRLQMKVIDAKVPLAEMFGYATSLRSLTEGRETFTMEFDRYEEVPASIAQEIIEGKRR</sequence>
<dbReference type="InterPro" id="IPR041095">
    <property type="entry name" value="EFG_II"/>
</dbReference>
<name>A0A2M7D9X1_9BACT</name>
<dbReference type="CDD" id="cd16262">
    <property type="entry name" value="EFG_III"/>
    <property type="match status" value="1"/>
</dbReference>
<dbReference type="PANTHER" id="PTHR43261:SF1">
    <property type="entry name" value="RIBOSOME-RELEASING FACTOR 2, MITOCHONDRIAL"/>
    <property type="match status" value="1"/>
</dbReference>
<dbReference type="CDD" id="cd01434">
    <property type="entry name" value="EFG_mtEFG1_IV"/>
    <property type="match status" value="1"/>
</dbReference>
<keyword evidence="1" id="KW-0547">Nucleotide-binding</keyword>
<dbReference type="InterPro" id="IPR020568">
    <property type="entry name" value="Ribosomal_Su5_D2-typ_SF"/>
</dbReference>
<reference evidence="8" key="1">
    <citation type="submission" date="2017-09" db="EMBL/GenBank/DDBJ databases">
        <title>Depth-based differentiation of microbial function through sediment-hosted aquifers and enrichment of novel symbionts in the deep terrestrial subsurface.</title>
        <authorList>
            <person name="Probst A.J."/>
            <person name="Ladd B."/>
            <person name="Jarett J.K."/>
            <person name="Geller-Mcgrath D.E."/>
            <person name="Sieber C.M.K."/>
            <person name="Emerson J.B."/>
            <person name="Anantharaman K."/>
            <person name="Thomas B.C."/>
            <person name="Malmstrom R."/>
            <person name="Stieglmeier M."/>
            <person name="Klingl A."/>
            <person name="Woyke T."/>
            <person name="Ryan C.M."/>
            <person name="Banfield J.F."/>
        </authorList>
    </citation>
    <scope>NUCLEOTIDE SEQUENCE [LARGE SCALE GENOMIC DNA]</scope>
</reference>
<dbReference type="AlphaFoldDB" id="A0A2M7D9X1"/>
<dbReference type="InterPro" id="IPR035647">
    <property type="entry name" value="EFG_III/V"/>
</dbReference>
<keyword evidence="2 7" id="KW-0251">Elongation factor</keyword>
<evidence type="ECO:0000256" key="4">
    <source>
        <dbReference type="ARBA" id="ARBA00023134"/>
    </source>
</evidence>